<sequence>MRVLALVVLLASAVAVASEPEPELTGSIQLPADPSPAELIRDSHYWISNEDHLGLFHEAVKDKRGVYLGVGSDQNYLLGAWARAERLVLMDFDQSIVDLHRVYRLIFLAAETPEEFLRLWSREGRPEVRRLIQESPGSRFEKASLLRAYGTARGAVERRLKRVVEQMRKASLPCFVVDAGDYAHIRGLYQRNKVLIVRGDLTAHRTVAAIGRTTTRAGKKLGVLYLSNAEQYFPYDRDYRSNMRALPLDGTSVVVRTSGQRGITHVKGTYYHYNTQSGSSFLAWLEDVKTRDVRGMLRYAPDTGKPRGLSRLDMGPAEAREAWKRKLLEKRTRRMARK</sequence>
<protein>
    <recommendedName>
        <fullName evidence="2">DUF7790 domain-containing protein</fullName>
    </recommendedName>
</protein>
<gene>
    <name evidence="3" type="ORF">Q664_30960</name>
</gene>
<evidence type="ECO:0000313" key="4">
    <source>
        <dbReference type="Proteomes" id="UP000028547"/>
    </source>
</evidence>
<feature type="chain" id="PRO_5001781738" description="DUF7790 domain-containing protein" evidence="1">
    <location>
        <begin position="18"/>
        <end position="338"/>
    </location>
</feature>
<dbReference type="InterPro" id="IPR056692">
    <property type="entry name" value="DUF7790"/>
</dbReference>
<feature type="signal peptide" evidence="1">
    <location>
        <begin position="1"/>
        <end position="17"/>
    </location>
</feature>
<evidence type="ECO:0000313" key="3">
    <source>
        <dbReference type="EMBL" id="KFA90009.1"/>
    </source>
</evidence>
<feature type="domain" description="DUF7790" evidence="2">
    <location>
        <begin position="45"/>
        <end position="313"/>
    </location>
</feature>
<organism evidence="3 4">
    <name type="scientific">Archangium violaceum Cb vi76</name>
    <dbReference type="NCBI Taxonomy" id="1406225"/>
    <lineage>
        <taxon>Bacteria</taxon>
        <taxon>Pseudomonadati</taxon>
        <taxon>Myxococcota</taxon>
        <taxon>Myxococcia</taxon>
        <taxon>Myxococcales</taxon>
        <taxon>Cystobacterineae</taxon>
        <taxon>Archangiaceae</taxon>
        <taxon>Archangium</taxon>
    </lineage>
</organism>
<dbReference type="CDD" id="cd21179">
    <property type="entry name" value="LIC_1098-like"/>
    <property type="match status" value="1"/>
</dbReference>
<name>A0A084SNH4_9BACT</name>
<dbReference type="AlphaFoldDB" id="A0A084SNH4"/>
<evidence type="ECO:0000256" key="1">
    <source>
        <dbReference type="SAM" id="SignalP"/>
    </source>
</evidence>
<reference evidence="3 4" key="1">
    <citation type="submission" date="2014-07" db="EMBL/GenBank/DDBJ databases">
        <title>Draft Genome Sequence of Gephyronic Acid Producer, Cystobacter violaceus Strain Cb vi76.</title>
        <authorList>
            <person name="Stevens D.C."/>
            <person name="Young J."/>
            <person name="Carmichael R."/>
            <person name="Tan J."/>
            <person name="Taylor R.E."/>
        </authorList>
    </citation>
    <scope>NUCLEOTIDE SEQUENCE [LARGE SCALE GENOMIC DNA]</scope>
    <source>
        <strain evidence="3 4">Cb vi76</strain>
    </source>
</reference>
<comment type="caution">
    <text evidence="3">The sequence shown here is derived from an EMBL/GenBank/DDBJ whole genome shotgun (WGS) entry which is preliminary data.</text>
</comment>
<dbReference type="Pfam" id="PF25046">
    <property type="entry name" value="DUF7790"/>
    <property type="match status" value="1"/>
</dbReference>
<keyword evidence="1" id="KW-0732">Signal</keyword>
<evidence type="ECO:0000259" key="2">
    <source>
        <dbReference type="Pfam" id="PF25046"/>
    </source>
</evidence>
<dbReference type="Proteomes" id="UP000028547">
    <property type="component" value="Unassembled WGS sequence"/>
</dbReference>
<proteinExistence type="predicted"/>
<dbReference type="EMBL" id="JPMI01000227">
    <property type="protein sequence ID" value="KFA90009.1"/>
    <property type="molecule type" value="Genomic_DNA"/>
</dbReference>
<accession>A0A084SNH4</accession>